<reference evidence="2 3" key="1">
    <citation type="submission" date="2024-06" db="EMBL/GenBank/DDBJ databases">
        <title>The Natural Products Discovery Center: Release of the First 8490 Sequenced Strains for Exploring Actinobacteria Biosynthetic Diversity.</title>
        <authorList>
            <person name="Kalkreuter E."/>
            <person name="Kautsar S.A."/>
            <person name="Yang D."/>
            <person name="Bader C.D."/>
            <person name="Teijaro C.N."/>
            <person name="Fluegel L."/>
            <person name="Davis C.M."/>
            <person name="Simpson J.R."/>
            <person name="Lauterbach L."/>
            <person name="Steele A.D."/>
            <person name="Gui C."/>
            <person name="Meng S."/>
            <person name="Li G."/>
            <person name="Viehrig K."/>
            <person name="Ye F."/>
            <person name="Su P."/>
            <person name="Kiefer A.F."/>
            <person name="Nichols A."/>
            <person name="Cepeda A.J."/>
            <person name="Yan W."/>
            <person name="Fan B."/>
            <person name="Jiang Y."/>
            <person name="Adhikari A."/>
            <person name="Zheng C.-J."/>
            <person name="Schuster L."/>
            <person name="Cowan T.M."/>
            <person name="Smanski M.J."/>
            <person name="Chevrette M.G."/>
            <person name="De Carvalho L.P.S."/>
            <person name="Shen B."/>
        </authorList>
    </citation>
    <scope>NUCLEOTIDE SEQUENCE [LARGE SCALE GENOMIC DNA]</scope>
    <source>
        <strain evidence="2 3">NPDC006286</strain>
    </source>
</reference>
<keyword evidence="3" id="KW-1185">Reference proteome</keyword>
<feature type="compositionally biased region" description="Basic and acidic residues" evidence="1">
    <location>
        <begin position="48"/>
        <end position="65"/>
    </location>
</feature>
<evidence type="ECO:0000313" key="3">
    <source>
        <dbReference type="Proteomes" id="UP001550348"/>
    </source>
</evidence>
<dbReference type="Proteomes" id="UP001550348">
    <property type="component" value="Unassembled WGS sequence"/>
</dbReference>
<sequence>MPQRKLPSGSTARRAVIRSTKKAAASGRFLAPSKLSSLSQAPAKAIERIKKDSSLKPPSKPDKVKMPGFVGMLRDGPSDLAARAKDIVRGSDRDK</sequence>
<comment type="caution">
    <text evidence="2">The sequence shown here is derived from an EMBL/GenBank/DDBJ whole genome shotgun (WGS) entry which is preliminary data.</text>
</comment>
<accession>A0ABV2VDS4</accession>
<proteinExistence type="predicted"/>
<dbReference type="EMBL" id="JBEXRX010000005">
    <property type="protein sequence ID" value="MEU0150950.1"/>
    <property type="molecule type" value="Genomic_DNA"/>
</dbReference>
<organism evidence="2 3">
    <name type="scientific">Micromonospora fulviviridis</name>
    <dbReference type="NCBI Taxonomy" id="47860"/>
    <lineage>
        <taxon>Bacteria</taxon>
        <taxon>Bacillati</taxon>
        <taxon>Actinomycetota</taxon>
        <taxon>Actinomycetes</taxon>
        <taxon>Micromonosporales</taxon>
        <taxon>Micromonosporaceae</taxon>
        <taxon>Micromonospora</taxon>
    </lineage>
</organism>
<gene>
    <name evidence="2" type="ORF">ABZ071_03300</name>
</gene>
<evidence type="ECO:0000313" key="2">
    <source>
        <dbReference type="EMBL" id="MEU0150950.1"/>
    </source>
</evidence>
<feature type="region of interest" description="Disordered" evidence="1">
    <location>
        <begin position="48"/>
        <end position="69"/>
    </location>
</feature>
<name>A0ABV2VDS4_9ACTN</name>
<dbReference type="RefSeq" id="WP_355663117.1">
    <property type="nucleotide sequence ID" value="NZ_JBEXRX010000005.1"/>
</dbReference>
<feature type="region of interest" description="Disordered" evidence="1">
    <location>
        <begin position="1"/>
        <end position="28"/>
    </location>
</feature>
<evidence type="ECO:0000256" key="1">
    <source>
        <dbReference type="SAM" id="MobiDB-lite"/>
    </source>
</evidence>
<protein>
    <submittedName>
        <fullName evidence="2">Uncharacterized protein</fullName>
    </submittedName>
</protein>